<dbReference type="EMBL" id="QTJU01000002">
    <property type="protein sequence ID" value="RFM28768.1"/>
    <property type="molecule type" value="Genomic_DNA"/>
</dbReference>
<gene>
    <name evidence="2" type="ORF">DXN05_08290</name>
</gene>
<dbReference type="OrthoDB" id="267364at2"/>
<name>A0A3E1NLU4_9BACT</name>
<evidence type="ECO:0000313" key="2">
    <source>
        <dbReference type="EMBL" id="RFM28768.1"/>
    </source>
</evidence>
<evidence type="ECO:0000313" key="3">
    <source>
        <dbReference type="Proteomes" id="UP000261284"/>
    </source>
</evidence>
<accession>A0A3E1NLU4</accession>
<sequence>MGAAEHPMQALAAFLPEGSFDKVIRYIHRYKVHLTVTRARKTVLGDYRHATVAQNHRISINGNLNKYEFLITLLHELAHLLTFEQYGNRVEPHGREWKQCYSLLLVDFVQQHIFPPDIAKALHQSILNPSATANGETELLLVLRKYNVSRKPGFKPLEELPTGAYFETEKGRVFRKGNKRRKRYECMEVTTGHLYSFSPISEVKEVAPPGGAGWKV</sequence>
<evidence type="ECO:0000259" key="1">
    <source>
        <dbReference type="Pfam" id="PF10263"/>
    </source>
</evidence>
<organism evidence="2 3">
    <name type="scientific">Deminuibacter soli</name>
    <dbReference type="NCBI Taxonomy" id="2291815"/>
    <lineage>
        <taxon>Bacteria</taxon>
        <taxon>Pseudomonadati</taxon>
        <taxon>Bacteroidota</taxon>
        <taxon>Chitinophagia</taxon>
        <taxon>Chitinophagales</taxon>
        <taxon>Chitinophagaceae</taxon>
        <taxon>Deminuibacter</taxon>
    </lineage>
</organism>
<dbReference type="AlphaFoldDB" id="A0A3E1NLU4"/>
<dbReference type="Pfam" id="PF10263">
    <property type="entry name" value="SprT-like"/>
    <property type="match status" value="1"/>
</dbReference>
<dbReference type="GO" id="GO:0006950">
    <property type="term" value="P:response to stress"/>
    <property type="evidence" value="ECO:0007669"/>
    <property type="project" value="UniProtKB-ARBA"/>
</dbReference>
<dbReference type="InterPro" id="IPR006640">
    <property type="entry name" value="SprT-like_domain"/>
</dbReference>
<comment type="caution">
    <text evidence="2">The sequence shown here is derived from an EMBL/GenBank/DDBJ whole genome shotgun (WGS) entry which is preliminary data.</text>
</comment>
<dbReference type="RefSeq" id="WP_116846757.1">
    <property type="nucleotide sequence ID" value="NZ_QTJU01000002.1"/>
</dbReference>
<feature type="domain" description="SprT-like" evidence="1">
    <location>
        <begin position="29"/>
        <end position="100"/>
    </location>
</feature>
<protein>
    <recommendedName>
        <fullName evidence="1">SprT-like domain-containing protein</fullName>
    </recommendedName>
</protein>
<proteinExistence type="predicted"/>
<keyword evidence="3" id="KW-1185">Reference proteome</keyword>
<reference evidence="2 3" key="1">
    <citation type="submission" date="2018-08" db="EMBL/GenBank/DDBJ databases">
        <title>Chitinophagaceae sp. K23C18032701, a novel bacterium isolated from forest soil.</title>
        <authorList>
            <person name="Wang C."/>
        </authorList>
    </citation>
    <scope>NUCLEOTIDE SEQUENCE [LARGE SCALE GENOMIC DNA]</scope>
    <source>
        <strain evidence="2 3">K23C18032701</strain>
    </source>
</reference>
<dbReference type="Proteomes" id="UP000261284">
    <property type="component" value="Unassembled WGS sequence"/>
</dbReference>